<dbReference type="InterPro" id="IPR009057">
    <property type="entry name" value="Homeodomain-like_sf"/>
</dbReference>
<dbReference type="InterPro" id="IPR001647">
    <property type="entry name" value="HTH_TetR"/>
</dbReference>
<dbReference type="PROSITE" id="PS50977">
    <property type="entry name" value="HTH_TETR_2"/>
    <property type="match status" value="1"/>
</dbReference>
<keyword evidence="1 2" id="KW-0238">DNA-binding</keyword>
<evidence type="ECO:0000313" key="4">
    <source>
        <dbReference type="EMBL" id="MCS5718529.1"/>
    </source>
</evidence>
<dbReference type="Pfam" id="PF14246">
    <property type="entry name" value="TetR_C_7"/>
    <property type="match status" value="1"/>
</dbReference>
<dbReference type="InterPro" id="IPR039536">
    <property type="entry name" value="TetR_C_Proteobacteria"/>
</dbReference>
<evidence type="ECO:0000259" key="3">
    <source>
        <dbReference type="PROSITE" id="PS50977"/>
    </source>
</evidence>
<dbReference type="InterPro" id="IPR036271">
    <property type="entry name" value="Tet_transcr_reg_TetR-rel_C_sf"/>
</dbReference>
<accession>A0ABT2GQP1</accession>
<dbReference type="RefSeq" id="WP_259507481.1">
    <property type="nucleotide sequence ID" value="NZ_JANLCM010000001.1"/>
</dbReference>
<dbReference type="Proteomes" id="UP001165584">
    <property type="component" value="Unassembled WGS sequence"/>
</dbReference>
<feature type="domain" description="HTH tetR-type" evidence="3">
    <location>
        <begin position="10"/>
        <end position="70"/>
    </location>
</feature>
<dbReference type="SUPFAM" id="SSF46689">
    <property type="entry name" value="Homeodomain-like"/>
    <property type="match status" value="1"/>
</dbReference>
<feature type="DNA-binding region" description="H-T-H motif" evidence="2">
    <location>
        <begin position="33"/>
        <end position="52"/>
    </location>
</feature>
<dbReference type="EMBL" id="JANLCM010000001">
    <property type="protein sequence ID" value="MCS5718529.1"/>
    <property type="molecule type" value="Genomic_DNA"/>
</dbReference>
<dbReference type="InterPro" id="IPR050109">
    <property type="entry name" value="HTH-type_TetR-like_transc_reg"/>
</dbReference>
<organism evidence="4 5">
    <name type="scientific">Herbiconiux aconitum</name>
    <dbReference type="NCBI Taxonomy" id="2970913"/>
    <lineage>
        <taxon>Bacteria</taxon>
        <taxon>Bacillati</taxon>
        <taxon>Actinomycetota</taxon>
        <taxon>Actinomycetes</taxon>
        <taxon>Micrococcales</taxon>
        <taxon>Microbacteriaceae</taxon>
        <taxon>Herbiconiux</taxon>
    </lineage>
</organism>
<dbReference type="SUPFAM" id="SSF48498">
    <property type="entry name" value="Tetracyclin repressor-like, C-terminal domain"/>
    <property type="match status" value="1"/>
</dbReference>
<dbReference type="PANTHER" id="PTHR30055">
    <property type="entry name" value="HTH-TYPE TRANSCRIPTIONAL REGULATOR RUTR"/>
    <property type="match status" value="1"/>
</dbReference>
<evidence type="ECO:0000256" key="2">
    <source>
        <dbReference type="PROSITE-ProRule" id="PRU00335"/>
    </source>
</evidence>
<protein>
    <submittedName>
        <fullName evidence="4">TetR/AcrR family transcriptional regulator</fullName>
    </submittedName>
</protein>
<reference evidence="4" key="1">
    <citation type="submission" date="2022-08" db="EMBL/GenBank/DDBJ databases">
        <authorList>
            <person name="Deng Y."/>
            <person name="Han X.-F."/>
            <person name="Zhang Y.-Q."/>
        </authorList>
    </citation>
    <scope>NUCLEOTIDE SEQUENCE</scope>
    <source>
        <strain evidence="4">CPCC 205763</strain>
    </source>
</reference>
<evidence type="ECO:0000256" key="1">
    <source>
        <dbReference type="ARBA" id="ARBA00023125"/>
    </source>
</evidence>
<dbReference type="PANTHER" id="PTHR30055:SF146">
    <property type="entry name" value="HTH-TYPE TRANSCRIPTIONAL DUAL REGULATOR CECR"/>
    <property type="match status" value="1"/>
</dbReference>
<evidence type="ECO:0000313" key="5">
    <source>
        <dbReference type="Proteomes" id="UP001165584"/>
    </source>
</evidence>
<gene>
    <name evidence="4" type="ORF">N1027_10325</name>
</gene>
<dbReference type="PRINTS" id="PR00455">
    <property type="entry name" value="HTHTETR"/>
</dbReference>
<dbReference type="Gene3D" id="1.10.357.10">
    <property type="entry name" value="Tetracycline Repressor, domain 2"/>
    <property type="match status" value="1"/>
</dbReference>
<keyword evidence="5" id="KW-1185">Reference proteome</keyword>
<proteinExistence type="predicted"/>
<name>A0ABT2GQP1_9MICO</name>
<dbReference type="Pfam" id="PF00440">
    <property type="entry name" value="TetR_N"/>
    <property type="match status" value="1"/>
</dbReference>
<comment type="caution">
    <text evidence="4">The sequence shown here is derived from an EMBL/GenBank/DDBJ whole genome shotgun (WGS) entry which is preliminary data.</text>
</comment>
<sequence>MSDISRPSSQRKHEAILAAAEQIFLRDGFRGANMDELATLSQVSKQTVYKHFGSKEALFVDLVTSMTRGAGDGVHEEMPLPRSAGGVGGFLEEFGRRQLGVVLDARILQLRRLVIGEVGRFPDLGQALWRAGPMRSMTALTTAFSDFIEKGWMRDTDPRTAASFFNWLVMSPINEAMLLGDDVPRDPESIRRHCAEATRVFLAAYGRGAAIPA</sequence>